<proteinExistence type="predicted"/>
<evidence type="ECO:0000313" key="1">
    <source>
        <dbReference type="EMBL" id="TKI53419.1"/>
    </source>
</evidence>
<name>A0A4U2XZH1_9BACI</name>
<dbReference type="AlphaFoldDB" id="A0A4U2XZH1"/>
<dbReference type="Proteomes" id="UP000308744">
    <property type="component" value="Unassembled WGS sequence"/>
</dbReference>
<sequence length="128" mass="14468">MKKYPYFYSSLPVISEKNIVDLAKVISSKIAGNIPFEGLENYIYDEVPAIYINSSILGFEVILKGYGGAKGYYLDVSSHPSNNEPDNMNEIDIDIDITRYIASLLEGTPEIKIKYKEIKSKDYISIIE</sequence>
<comment type="caution">
    <text evidence="1">The sequence shown here is derived from an EMBL/GenBank/DDBJ whole genome shotgun (WGS) entry which is preliminary data.</text>
</comment>
<evidence type="ECO:0000313" key="2">
    <source>
        <dbReference type="Proteomes" id="UP000308744"/>
    </source>
</evidence>
<dbReference type="RefSeq" id="WP_107897315.1">
    <property type="nucleotide sequence ID" value="NZ_PYWM01000036.1"/>
</dbReference>
<reference evidence="1 2" key="1">
    <citation type="submission" date="2019-04" db="EMBL/GenBank/DDBJ databases">
        <title>Lysinibacillus genome sequencing.</title>
        <authorList>
            <person name="Dunlap C."/>
        </authorList>
    </citation>
    <scope>NUCLEOTIDE SEQUENCE [LARGE SCALE GENOMIC DNA]</scope>
    <source>
        <strain evidence="1 2">CCTCC AB 2010389</strain>
    </source>
</reference>
<gene>
    <name evidence="1" type="ORF">FC756_24045</name>
</gene>
<keyword evidence="2" id="KW-1185">Reference proteome</keyword>
<organism evidence="1 2">
    <name type="scientific">Lysinibacillus mangiferihumi</name>
    <dbReference type="NCBI Taxonomy" id="1130819"/>
    <lineage>
        <taxon>Bacteria</taxon>
        <taxon>Bacillati</taxon>
        <taxon>Bacillota</taxon>
        <taxon>Bacilli</taxon>
        <taxon>Bacillales</taxon>
        <taxon>Bacillaceae</taxon>
        <taxon>Lysinibacillus</taxon>
    </lineage>
</organism>
<accession>A0A4U2XZH1</accession>
<protein>
    <submittedName>
        <fullName evidence="1">Uncharacterized protein</fullName>
    </submittedName>
</protein>
<dbReference type="EMBL" id="SZPU01000115">
    <property type="protein sequence ID" value="TKI53419.1"/>
    <property type="molecule type" value="Genomic_DNA"/>
</dbReference>